<proteinExistence type="predicted"/>
<gene>
    <name evidence="1" type="ORF">CHARACLAT_006599</name>
</gene>
<dbReference type="EMBL" id="JAHUTJ010057725">
    <property type="protein sequence ID" value="MED6286488.1"/>
    <property type="molecule type" value="Genomic_DNA"/>
</dbReference>
<accession>A0ABU7EGW3</accession>
<organism evidence="1 2">
    <name type="scientific">Characodon lateralis</name>
    <dbReference type="NCBI Taxonomy" id="208331"/>
    <lineage>
        <taxon>Eukaryota</taxon>
        <taxon>Metazoa</taxon>
        <taxon>Chordata</taxon>
        <taxon>Craniata</taxon>
        <taxon>Vertebrata</taxon>
        <taxon>Euteleostomi</taxon>
        <taxon>Actinopterygii</taxon>
        <taxon>Neopterygii</taxon>
        <taxon>Teleostei</taxon>
        <taxon>Neoteleostei</taxon>
        <taxon>Acanthomorphata</taxon>
        <taxon>Ovalentaria</taxon>
        <taxon>Atherinomorphae</taxon>
        <taxon>Cyprinodontiformes</taxon>
        <taxon>Goodeidae</taxon>
        <taxon>Characodon</taxon>
    </lineage>
</organism>
<dbReference type="Proteomes" id="UP001352852">
    <property type="component" value="Unassembled WGS sequence"/>
</dbReference>
<evidence type="ECO:0000313" key="1">
    <source>
        <dbReference type="EMBL" id="MED6286488.1"/>
    </source>
</evidence>
<dbReference type="PROSITE" id="PS51257">
    <property type="entry name" value="PROKAR_LIPOPROTEIN"/>
    <property type="match status" value="1"/>
</dbReference>
<protein>
    <submittedName>
        <fullName evidence="1">Uncharacterized protein</fullName>
    </submittedName>
</protein>
<name>A0ABU7EGW3_9TELE</name>
<comment type="caution">
    <text evidence="1">The sequence shown here is derived from an EMBL/GenBank/DDBJ whole genome shotgun (WGS) entry which is preliminary data.</text>
</comment>
<reference evidence="1 2" key="1">
    <citation type="submission" date="2021-06" db="EMBL/GenBank/DDBJ databases">
        <authorList>
            <person name="Palmer J.M."/>
        </authorList>
    </citation>
    <scope>NUCLEOTIDE SEQUENCE [LARGE SCALE GENOMIC DNA]</scope>
    <source>
        <strain evidence="1 2">CL_MEX2019</strain>
        <tissue evidence="1">Muscle</tissue>
    </source>
</reference>
<evidence type="ECO:0000313" key="2">
    <source>
        <dbReference type="Proteomes" id="UP001352852"/>
    </source>
</evidence>
<keyword evidence="2" id="KW-1185">Reference proteome</keyword>
<sequence length="114" mass="12470">MRHGDLLGGNLITVQGSETWAQSQGHATISSSCWFFPQYHRYAQNTITAGSRHTITHPSLAFVDAGTESAGSPAQFLFLGSTQVIKPCTEKISAQRKSKSFYILSAYSGKRFLV</sequence>